<comment type="similarity">
    <text evidence="7">Belongs to the transglycosylase MltG family.</text>
</comment>
<feature type="transmembrane region" description="Helical" evidence="7">
    <location>
        <begin position="83"/>
        <end position="102"/>
    </location>
</feature>
<dbReference type="PANTHER" id="PTHR30518:SF2">
    <property type="entry name" value="ENDOLYTIC MUREIN TRANSGLYCOSYLASE"/>
    <property type="match status" value="1"/>
</dbReference>
<comment type="catalytic activity">
    <reaction evidence="7">
        <text>a peptidoglycan chain = a peptidoglycan chain with N-acetyl-1,6-anhydromuramyl-[peptide] at the reducing end + a peptidoglycan chain with N-acetylglucosamine at the non-reducing end.</text>
        <dbReference type="EC" id="4.2.2.29"/>
    </reaction>
</comment>
<accession>A0A448L776</accession>
<name>A0A448L776_9BACT</name>
<dbReference type="EC" id="4.2.2.29" evidence="7"/>
<protein>
    <recommendedName>
        <fullName evidence="7">Endolytic murein transglycosylase</fullName>
        <ecNumber evidence="7">4.2.2.29</ecNumber>
    </recommendedName>
    <alternativeName>
        <fullName evidence="7">Peptidoglycan lytic transglycosylase</fullName>
    </alternativeName>
    <alternativeName>
        <fullName evidence="7">Peptidoglycan polymerization terminase</fullName>
    </alternativeName>
</protein>
<evidence type="ECO:0000256" key="6">
    <source>
        <dbReference type="ARBA" id="ARBA00023316"/>
    </source>
</evidence>
<keyword evidence="6 7" id="KW-0961">Cell wall biogenesis/degradation</keyword>
<organism evidence="8 9">
    <name type="scientific">Segatella oris</name>
    <dbReference type="NCBI Taxonomy" id="28135"/>
    <lineage>
        <taxon>Bacteria</taxon>
        <taxon>Pseudomonadati</taxon>
        <taxon>Bacteroidota</taxon>
        <taxon>Bacteroidia</taxon>
        <taxon>Bacteroidales</taxon>
        <taxon>Prevotellaceae</taxon>
        <taxon>Segatella</taxon>
    </lineage>
</organism>
<dbReference type="Proteomes" id="UP000274578">
    <property type="component" value="Chromosome 1"/>
</dbReference>
<evidence type="ECO:0000256" key="2">
    <source>
        <dbReference type="ARBA" id="ARBA00022692"/>
    </source>
</evidence>
<dbReference type="Gene3D" id="3.30.160.60">
    <property type="entry name" value="Classic Zinc Finger"/>
    <property type="match status" value="1"/>
</dbReference>
<dbReference type="GO" id="GO:0005886">
    <property type="term" value="C:plasma membrane"/>
    <property type="evidence" value="ECO:0007669"/>
    <property type="project" value="UniProtKB-SubCell"/>
</dbReference>
<keyword evidence="3 7" id="KW-1133">Transmembrane helix</keyword>
<dbReference type="InterPro" id="IPR003770">
    <property type="entry name" value="MLTG-like"/>
</dbReference>
<dbReference type="PANTHER" id="PTHR30518">
    <property type="entry name" value="ENDOLYTIC MUREIN TRANSGLYCOSYLASE"/>
    <property type="match status" value="1"/>
</dbReference>
<sequence>MCKNIANERKEKFFSNCRVQLCFMQKHCKRAQGKVLFELPSAAMFYAKVRKKSHSSTLDKKNGVTLCTIFQYKMMNKNFKKKYFIPALGCIVVIVGVVYYYFFSAFSTKHETEYVYIDNDDNIDSVYSKLEPFASKHGMCTFKTLARHFDYEKKIKTGRYAINSSDGALKVFRHMRNGLQTPVNLTIPSVRTMSKLADEVSKRLMIDSTELYKALTDEATCRKYGYDTATIACMFIPNTYDIYWNISINKFLERMQKESKKFWNIERMQKAKQLNLTPNQVITLASIIDEETANNAEKPMIAGMYYNRLMLRNAEYPQGMPLQADPTIKFAWKRFELKRIYNNLLHIQSPYNTYKHPGLPPGPIRIPSVAGIDAVLNRVHHDYLYMCAKEDFSGTHNFARTYDEHMKNAEKYSKALNKKGIK</sequence>
<evidence type="ECO:0000256" key="3">
    <source>
        <dbReference type="ARBA" id="ARBA00022989"/>
    </source>
</evidence>
<keyword evidence="2 7" id="KW-0812">Transmembrane</keyword>
<evidence type="ECO:0000313" key="9">
    <source>
        <dbReference type="Proteomes" id="UP000274578"/>
    </source>
</evidence>
<dbReference type="GO" id="GO:0009252">
    <property type="term" value="P:peptidoglycan biosynthetic process"/>
    <property type="evidence" value="ECO:0007669"/>
    <property type="project" value="UniProtKB-UniRule"/>
</dbReference>
<gene>
    <name evidence="8" type="primary">yceG</name>
    <name evidence="7" type="synonym">mltG</name>
    <name evidence="8" type="ORF">NCTC13071_01860</name>
</gene>
<comment type="subcellular location">
    <subcellularLocation>
        <location evidence="7">Cell membrane</location>
        <topology evidence="7">Single-pass membrane protein</topology>
    </subcellularLocation>
</comment>
<dbReference type="KEGG" id="poc:NCTC13071_01860"/>
<dbReference type="EMBL" id="LR134384">
    <property type="protein sequence ID" value="VEH15848.1"/>
    <property type="molecule type" value="Genomic_DNA"/>
</dbReference>
<keyword evidence="4 7" id="KW-0472">Membrane</keyword>
<evidence type="ECO:0000256" key="1">
    <source>
        <dbReference type="ARBA" id="ARBA00022475"/>
    </source>
</evidence>
<dbReference type="HAMAP" id="MF_02065">
    <property type="entry name" value="MltG"/>
    <property type="match status" value="1"/>
</dbReference>
<evidence type="ECO:0000313" key="8">
    <source>
        <dbReference type="EMBL" id="VEH15848.1"/>
    </source>
</evidence>
<keyword evidence="5 7" id="KW-0456">Lyase</keyword>
<dbReference type="GO" id="GO:0008932">
    <property type="term" value="F:lytic endotransglycosylase activity"/>
    <property type="evidence" value="ECO:0007669"/>
    <property type="project" value="UniProtKB-UniRule"/>
</dbReference>
<feature type="site" description="Important for catalytic activity" evidence="7">
    <location>
        <position position="291"/>
    </location>
</feature>
<dbReference type="AlphaFoldDB" id="A0A448L776"/>
<dbReference type="GO" id="GO:0071555">
    <property type="term" value="P:cell wall organization"/>
    <property type="evidence" value="ECO:0007669"/>
    <property type="project" value="UniProtKB-KW"/>
</dbReference>
<proteinExistence type="inferred from homology"/>
<evidence type="ECO:0000256" key="5">
    <source>
        <dbReference type="ARBA" id="ARBA00023239"/>
    </source>
</evidence>
<keyword evidence="1 7" id="KW-1003">Cell membrane</keyword>
<dbReference type="NCBIfam" id="TIGR00247">
    <property type="entry name" value="endolytic transglycosylase MltG"/>
    <property type="match status" value="1"/>
</dbReference>
<dbReference type="CDD" id="cd08010">
    <property type="entry name" value="MltG_like"/>
    <property type="match status" value="1"/>
</dbReference>
<evidence type="ECO:0000256" key="4">
    <source>
        <dbReference type="ARBA" id="ARBA00023136"/>
    </source>
</evidence>
<reference evidence="8 9" key="1">
    <citation type="submission" date="2018-12" db="EMBL/GenBank/DDBJ databases">
        <authorList>
            <consortium name="Pathogen Informatics"/>
        </authorList>
    </citation>
    <scope>NUCLEOTIDE SEQUENCE [LARGE SCALE GENOMIC DNA]</scope>
    <source>
        <strain evidence="8 9">NCTC13071</strain>
    </source>
</reference>
<comment type="function">
    <text evidence="7">Functions as a peptidoglycan terminase that cleaves nascent peptidoglycan strands endolytically to terminate their elongation.</text>
</comment>
<evidence type="ECO:0000256" key="7">
    <source>
        <dbReference type="HAMAP-Rule" id="MF_02065"/>
    </source>
</evidence>
<dbReference type="Pfam" id="PF02618">
    <property type="entry name" value="YceG"/>
    <property type="match status" value="1"/>
</dbReference>